<evidence type="ECO:0000256" key="1">
    <source>
        <dbReference type="ARBA" id="ARBA00012528"/>
    </source>
</evidence>
<dbReference type="SUPFAM" id="SSF55785">
    <property type="entry name" value="PYP-like sensor domain (PAS domain)"/>
    <property type="match status" value="1"/>
</dbReference>
<protein>
    <recommendedName>
        <fullName evidence="1">diguanylate cyclase</fullName>
        <ecNumber evidence="1">2.7.7.65</ecNumber>
    </recommendedName>
</protein>
<feature type="signal peptide" evidence="3">
    <location>
        <begin position="1"/>
        <end position="31"/>
    </location>
</feature>
<dbReference type="EC" id="2.7.7.65" evidence="1"/>
<dbReference type="PROSITE" id="PS50887">
    <property type="entry name" value="GGDEF"/>
    <property type="match status" value="1"/>
</dbReference>
<dbReference type="InterPro" id="IPR043128">
    <property type="entry name" value="Rev_trsase/Diguanyl_cyclase"/>
</dbReference>
<dbReference type="SMART" id="SM00267">
    <property type="entry name" value="GGDEF"/>
    <property type="match status" value="1"/>
</dbReference>
<dbReference type="Gene3D" id="3.30.450.20">
    <property type="entry name" value="PAS domain"/>
    <property type="match status" value="1"/>
</dbReference>
<dbReference type="SUPFAM" id="SSF55073">
    <property type="entry name" value="Nucleotide cyclase"/>
    <property type="match status" value="1"/>
</dbReference>
<dbReference type="InterPro" id="IPR050469">
    <property type="entry name" value="Diguanylate_Cyclase"/>
</dbReference>
<sequence>MTVPRCRRFFLTLSGLAAWAVLCLCTTLLQAQPVRASGLQPVTLQLHWTHEFEFAGFYVAKEKGFYAERGLDVTIIPGGPGIVPVQEVLRGNAQYGIGAAEVLLARLRGAPLVMLAAVFQHSASCILTRADSGIYTPQDLVGRVFEMGRLESDAETYAMLHNEGIDISQLTHVDSTFNPQLLLDGKVDAISAYSFSQPFFLRERGIPYRLIRPIQYGIDFYGNSIFSSENEVRRHPERTEAFIEASMKGWAYAFDHVDEAVDIILNKYSDHPFAHSREHLLFEAEESRKLVMPHLVDLGHMNPGRWKHMADTLVQLGLADADYTLKGFLHDPDLSSSLLAHWGVRAGIGILAGAVGLCLVLLRFNRRLTAEIASRRKAEERTLRSEQRLSLALWAGNLGWWDWDLKSDHVSLDRTAHTMLGGSDTPLQTALESMAGNRSLTGAMPFVHTLRNMQQNDTRTFEEEMQLDTGGKKRWVLCRGQMINSSGRAAGVLMDISKLKSYQQELEQMTMTDYLTGLFNRRHFFRQLETHLEQYKRRQYNLCVALLDLDHFKRINDTYGHMAGDSVIREFALLLKESLRPYDVVARFGGEEFIILLLDSGREEALGILDRLLKKVSGHTFDAEGHHLRVTFSGGIAEADELPASELTPKRIVAAADQRLYLAKTAGRNTIRIR</sequence>
<evidence type="ECO:0000313" key="5">
    <source>
        <dbReference type="EMBL" id="ABB37972.1"/>
    </source>
</evidence>
<dbReference type="NCBIfam" id="TIGR00254">
    <property type="entry name" value="GGDEF"/>
    <property type="match status" value="1"/>
</dbReference>
<dbReference type="Gene3D" id="3.40.190.10">
    <property type="entry name" value="Periplasmic binding protein-like II"/>
    <property type="match status" value="2"/>
</dbReference>
<dbReference type="eggNOG" id="COG0715">
    <property type="taxonomic scope" value="Bacteria"/>
</dbReference>
<dbReference type="eggNOG" id="COG3706">
    <property type="taxonomic scope" value="Bacteria"/>
</dbReference>
<organism evidence="5 6">
    <name type="scientific">Oleidesulfovibrio alaskensis (strain ATCC BAA-1058 / DSM 17464 / G20)</name>
    <name type="common">Desulfovibrio alaskensis</name>
    <dbReference type="NCBI Taxonomy" id="207559"/>
    <lineage>
        <taxon>Bacteria</taxon>
        <taxon>Pseudomonadati</taxon>
        <taxon>Thermodesulfobacteriota</taxon>
        <taxon>Desulfovibrionia</taxon>
        <taxon>Desulfovibrionales</taxon>
        <taxon>Desulfovibrionaceae</taxon>
        <taxon>Oleidesulfovibrio</taxon>
    </lineage>
</organism>
<dbReference type="Pfam" id="PF09084">
    <property type="entry name" value="NMT1"/>
    <property type="match status" value="1"/>
</dbReference>
<dbReference type="Gene3D" id="3.30.70.270">
    <property type="match status" value="1"/>
</dbReference>
<name>Q313C4_OLEA2</name>
<dbReference type="CDD" id="cd01949">
    <property type="entry name" value="GGDEF"/>
    <property type="match status" value="1"/>
</dbReference>
<dbReference type="InterPro" id="IPR000160">
    <property type="entry name" value="GGDEF_dom"/>
</dbReference>
<gene>
    <name evidence="5" type="ordered locus">Dde_1171</name>
</gene>
<feature type="domain" description="GGDEF" evidence="4">
    <location>
        <begin position="540"/>
        <end position="674"/>
    </location>
</feature>
<dbReference type="GO" id="GO:0052621">
    <property type="term" value="F:diguanylate cyclase activity"/>
    <property type="evidence" value="ECO:0007669"/>
    <property type="project" value="UniProtKB-EC"/>
</dbReference>
<dbReference type="PANTHER" id="PTHR45138:SF9">
    <property type="entry name" value="DIGUANYLATE CYCLASE DGCM-RELATED"/>
    <property type="match status" value="1"/>
</dbReference>
<accession>Q313C4</accession>
<dbReference type="PANTHER" id="PTHR45138">
    <property type="entry name" value="REGULATORY COMPONENTS OF SENSORY TRANSDUCTION SYSTEM"/>
    <property type="match status" value="1"/>
</dbReference>
<dbReference type="AlphaFoldDB" id="Q313C4"/>
<evidence type="ECO:0000256" key="2">
    <source>
        <dbReference type="ARBA" id="ARBA00034247"/>
    </source>
</evidence>
<dbReference type="SUPFAM" id="SSF53850">
    <property type="entry name" value="Periplasmic binding protein-like II"/>
    <property type="match status" value="1"/>
</dbReference>
<feature type="chain" id="PRO_5004219850" description="diguanylate cyclase" evidence="3">
    <location>
        <begin position="32"/>
        <end position="674"/>
    </location>
</feature>
<proteinExistence type="predicted"/>
<dbReference type="EMBL" id="CP000112">
    <property type="protein sequence ID" value="ABB37972.1"/>
    <property type="molecule type" value="Genomic_DNA"/>
</dbReference>
<dbReference type="InterPro" id="IPR035965">
    <property type="entry name" value="PAS-like_dom_sf"/>
</dbReference>
<dbReference type="FunFam" id="3.30.70.270:FF:000001">
    <property type="entry name" value="Diguanylate cyclase domain protein"/>
    <property type="match status" value="1"/>
</dbReference>
<dbReference type="KEGG" id="dde:Dde_1171"/>
<reference evidence="5 6" key="1">
    <citation type="journal article" date="2011" name="J. Bacteriol.">
        <title>Complete genome sequence and updated annotation of Desulfovibrio alaskensis G20.</title>
        <authorList>
            <person name="Hauser L.J."/>
            <person name="Land M.L."/>
            <person name="Brown S.D."/>
            <person name="Larimer F."/>
            <person name="Keller K.L."/>
            <person name="Rapp-Giles B.J."/>
            <person name="Price M.N."/>
            <person name="Lin M."/>
            <person name="Bruce D.C."/>
            <person name="Detter J.C."/>
            <person name="Tapia R."/>
            <person name="Han C.S."/>
            <person name="Goodwin L.A."/>
            <person name="Cheng J.F."/>
            <person name="Pitluck S."/>
            <person name="Copeland A."/>
            <person name="Lucas S."/>
            <person name="Nolan M."/>
            <person name="Lapidus A.L."/>
            <person name="Palumbo A.V."/>
            <person name="Wall J.D."/>
        </authorList>
    </citation>
    <scope>NUCLEOTIDE SEQUENCE [LARGE SCALE GENOMIC DNA]</scope>
    <source>
        <strain evidence="6">ATCC BAA 1058 / DSM 17464 / G20</strain>
    </source>
</reference>
<evidence type="ECO:0000256" key="3">
    <source>
        <dbReference type="SAM" id="SignalP"/>
    </source>
</evidence>
<dbReference type="STRING" id="207559.Dde_1171"/>
<evidence type="ECO:0000313" key="6">
    <source>
        <dbReference type="Proteomes" id="UP000002710"/>
    </source>
</evidence>
<keyword evidence="3" id="KW-0732">Signal</keyword>
<dbReference type="RefSeq" id="WP_011367192.1">
    <property type="nucleotide sequence ID" value="NC_007519.1"/>
</dbReference>
<evidence type="ECO:0000259" key="4">
    <source>
        <dbReference type="PROSITE" id="PS50887"/>
    </source>
</evidence>
<keyword evidence="6" id="KW-1185">Reference proteome</keyword>
<comment type="catalytic activity">
    <reaction evidence="2">
        <text>2 GTP = 3',3'-c-di-GMP + 2 diphosphate</text>
        <dbReference type="Rhea" id="RHEA:24898"/>
        <dbReference type="ChEBI" id="CHEBI:33019"/>
        <dbReference type="ChEBI" id="CHEBI:37565"/>
        <dbReference type="ChEBI" id="CHEBI:58805"/>
        <dbReference type="EC" id="2.7.7.65"/>
    </reaction>
</comment>
<dbReference type="InterPro" id="IPR029787">
    <property type="entry name" value="Nucleotide_cyclase"/>
</dbReference>
<dbReference type="InterPro" id="IPR015168">
    <property type="entry name" value="SsuA/THI5"/>
</dbReference>
<dbReference type="Pfam" id="PF00990">
    <property type="entry name" value="GGDEF"/>
    <property type="match status" value="1"/>
</dbReference>
<dbReference type="HOGENOM" id="CLU_000445_86_4_7"/>
<dbReference type="Proteomes" id="UP000002710">
    <property type="component" value="Chromosome"/>
</dbReference>